<feature type="chain" id="PRO_5023114375" description="3-keto-alpha-glucoside-1,2-lyase/3-keto-2-hydroxy-glucal hydratase domain-containing protein" evidence="1">
    <location>
        <begin position="20"/>
        <end position="244"/>
    </location>
</feature>
<keyword evidence="4" id="KW-1185">Reference proteome</keyword>
<dbReference type="RefSeq" id="WP_146398914.1">
    <property type="nucleotide sequence ID" value="NZ_SJPJ01000001.1"/>
</dbReference>
<name>A0A5C5Z518_9BACT</name>
<gene>
    <name evidence="3" type="ORF">CA13_38850</name>
</gene>
<evidence type="ECO:0000256" key="1">
    <source>
        <dbReference type="SAM" id="SignalP"/>
    </source>
</evidence>
<dbReference type="Proteomes" id="UP000315010">
    <property type="component" value="Unassembled WGS sequence"/>
</dbReference>
<sequence length="244" mass="27632" precursor="true">MFRCCILMSLSLFVTLLSADEPLKPAPADSTEFETIFNGSDLEGWDGDPRLWSVVDGVIHGETTAEVPAKGNTFLILKDRTLKDFELRISFRCNAANNSGIQYRSKRVENSSNDWVVKGYQHEIRNEAKFPNVPSFIYDEKGSRGRICIVGEKAVWTADGKKVLDNSLIDQEGFKKLMKLDDWNDVIILAKGNHIKHYLNGKLVLDFTDEDPKRALSEGVIAVQLHAGKPMWTEFKNIKLREIK</sequence>
<dbReference type="AlphaFoldDB" id="A0A5C5Z518"/>
<proteinExistence type="predicted"/>
<protein>
    <recommendedName>
        <fullName evidence="2">3-keto-alpha-glucoside-1,2-lyase/3-keto-2-hydroxy-glucal hydratase domain-containing protein</fullName>
    </recommendedName>
</protein>
<reference evidence="3 4" key="1">
    <citation type="submission" date="2019-02" db="EMBL/GenBank/DDBJ databases">
        <title>Deep-cultivation of Planctomycetes and their phenomic and genomic characterization uncovers novel biology.</title>
        <authorList>
            <person name="Wiegand S."/>
            <person name="Jogler M."/>
            <person name="Boedeker C."/>
            <person name="Pinto D."/>
            <person name="Vollmers J."/>
            <person name="Rivas-Marin E."/>
            <person name="Kohn T."/>
            <person name="Peeters S.H."/>
            <person name="Heuer A."/>
            <person name="Rast P."/>
            <person name="Oberbeckmann S."/>
            <person name="Bunk B."/>
            <person name="Jeske O."/>
            <person name="Meyerdierks A."/>
            <person name="Storesund J.E."/>
            <person name="Kallscheuer N."/>
            <person name="Luecker S."/>
            <person name="Lage O.M."/>
            <person name="Pohl T."/>
            <person name="Merkel B.J."/>
            <person name="Hornburger P."/>
            <person name="Mueller R.-W."/>
            <person name="Bruemmer F."/>
            <person name="Labrenz M."/>
            <person name="Spormann A.M."/>
            <person name="Op Den Camp H."/>
            <person name="Overmann J."/>
            <person name="Amann R."/>
            <person name="Jetten M.S.M."/>
            <person name="Mascher T."/>
            <person name="Medema M.H."/>
            <person name="Devos D.P."/>
            <person name="Kaster A.-K."/>
            <person name="Ovreas L."/>
            <person name="Rohde M."/>
            <person name="Galperin M.Y."/>
            <person name="Jogler C."/>
        </authorList>
    </citation>
    <scope>NUCLEOTIDE SEQUENCE [LARGE SCALE GENOMIC DNA]</scope>
    <source>
        <strain evidence="3 4">CA13</strain>
    </source>
</reference>
<feature type="signal peptide" evidence="1">
    <location>
        <begin position="1"/>
        <end position="19"/>
    </location>
</feature>
<dbReference type="Gene3D" id="2.60.120.560">
    <property type="entry name" value="Exo-inulinase, domain 1"/>
    <property type="match status" value="1"/>
</dbReference>
<feature type="domain" description="3-keto-alpha-glucoside-1,2-lyase/3-keto-2-hydroxy-glucal hydratase" evidence="2">
    <location>
        <begin position="33"/>
        <end position="241"/>
    </location>
</feature>
<organism evidence="3 4">
    <name type="scientific">Novipirellula herctigrandis</name>
    <dbReference type="NCBI Taxonomy" id="2527986"/>
    <lineage>
        <taxon>Bacteria</taxon>
        <taxon>Pseudomonadati</taxon>
        <taxon>Planctomycetota</taxon>
        <taxon>Planctomycetia</taxon>
        <taxon>Pirellulales</taxon>
        <taxon>Pirellulaceae</taxon>
        <taxon>Novipirellula</taxon>
    </lineage>
</organism>
<evidence type="ECO:0000313" key="3">
    <source>
        <dbReference type="EMBL" id="TWT82422.1"/>
    </source>
</evidence>
<comment type="caution">
    <text evidence="3">The sequence shown here is derived from an EMBL/GenBank/DDBJ whole genome shotgun (WGS) entry which is preliminary data.</text>
</comment>
<evidence type="ECO:0000259" key="2">
    <source>
        <dbReference type="Pfam" id="PF06439"/>
    </source>
</evidence>
<evidence type="ECO:0000313" key="4">
    <source>
        <dbReference type="Proteomes" id="UP000315010"/>
    </source>
</evidence>
<dbReference type="Pfam" id="PF06439">
    <property type="entry name" value="3keto-disac_hyd"/>
    <property type="match status" value="1"/>
</dbReference>
<dbReference type="OrthoDB" id="272468at2"/>
<dbReference type="InterPro" id="IPR010496">
    <property type="entry name" value="AL/BT2_dom"/>
</dbReference>
<dbReference type="GO" id="GO:0016787">
    <property type="term" value="F:hydrolase activity"/>
    <property type="evidence" value="ECO:0007669"/>
    <property type="project" value="InterPro"/>
</dbReference>
<accession>A0A5C5Z518</accession>
<dbReference type="EMBL" id="SJPJ01000001">
    <property type="protein sequence ID" value="TWT82422.1"/>
    <property type="molecule type" value="Genomic_DNA"/>
</dbReference>
<keyword evidence="1" id="KW-0732">Signal</keyword>